<evidence type="ECO:0000256" key="2">
    <source>
        <dbReference type="ARBA" id="ARBA00004496"/>
    </source>
</evidence>
<accession>A0A4T1ZRI9</accession>
<comment type="catalytic activity">
    <reaction evidence="10 11 12">
        <text>D-sedoheptulose 7-phosphate + D-glyceraldehyde 3-phosphate = D-erythrose 4-phosphate + beta-D-fructose 6-phosphate</text>
        <dbReference type="Rhea" id="RHEA:17053"/>
        <dbReference type="ChEBI" id="CHEBI:16897"/>
        <dbReference type="ChEBI" id="CHEBI:57483"/>
        <dbReference type="ChEBI" id="CHEBI:57634"/>
        <dbReference type="ChEBI" id="CHEBI:59776"/>
        <dbReference type="EC" id="2.2.1.2"/>
    </reaction>
</comment>
<evidence type="ECO:0000256" key="7">
    <source>
        <dbReference type="ARBA" id="ARBA00022679"/>
    </source>
</evidence>
<dbReference type="GO" id="GO:0005829">
    <property type="term" value="C:cytosol"/>
    <property type="evidence" value="ECO:0007669"/>
    <property type="project" value="TreeGrafter"/>
</dbReference>
<dbReference type="Gene3D" id="3.20.20.70">
    <property type="entry name" value="Aldolase class I"/>
    <property type="match status" value="1"/>
</dbReference>
<dbReference type="OrthoDB" id="9809101at2"/>
<dbReference type="UniPathway" id="UPA00115">
    <property type="reaction ID" value="UER00414"/>
</dbReference>
<reference evidence="13 14" key="1">
    <citation type="submission" date="2018-10" db="EMBL/GenBank/DDBJ databases">
        <title>Pseudomonas leptonychotis sp. nov., isolated from Weddell seals in Antarctica.</title>
        <authorList>
            <person name="Novakova D."/>
            <person name="Svec P."/>
            <person name="Kralova S."/>
            <person name="Kristofova L."/>
            <person name="Zeman M."/>
            <person name="Pantucek R."/>
            <person name="Maslanova I."/>
            <person name="Sedlacek I."/>
        </authorList>
    </citation>
    <scope>NUCLEOTIDE SEQUENCE [LARGE SCALE GENOMIC DNA]</scope>
    <source>
        <strain evidence="13 14">CCM 8849</strain>
    </source>
</reference>
<evidence type="ECO:0000256" key="3">
    <source>
        <dbReference type="ARBA" id="ARBA00004857"/>
    </source>
</evidence>
<dbReference type="RefSeq" id="WP_136665883.1">
    <property type="nucleotide sequence ID" value="NZ_RFLV01000005.1"/>
</dbReference>
<dbReference type="Pfam" id="PF00923">
    <property type="entry name" value="TAL_FSA"/>
    <property type="match status" value="1"/>
</dbReference>
<keyword evidence="7 11" id="KW-0808">Transferase</keyword>
<evidence type="ECO:0000256" key="12">
    <source>
        <dbReference type="RuleBase" id="RU004155"/>
    </source>
</evidence>
<comment type="subcellular location">
    <subcellularLocation>
        <location evidence="2 11">Cytoplasm</location>
    </subcellularLocation>
</comment>
<gene>
    <name evidence="11 13" type="primary">tal</name>
    <name evidence="13" type="ORF">D8779_18215</name>
</gene>
<comment type="pathway">
    <text evidence="3 11 12">Carbohydrate degradation; pentose phosphate pathway; D-glyceraldehyde 3-phosphate and beta-D-fructose 6-phosphate from D-ribose 5-phosphate and D-xylulose 5-phosphate (non-oxidative stage): step 2/3.</text>
</comment>
<evidence type="ECO:0000313" key="14">
    <source>
        <dbReference type="Proteomes" id="UP000307541"/>
    </source>
</evidence>
<evidence type="ECO:0000256" key="5">
    <source>
        <dbReference type="ARBA" id="ARBA00013151"/>
    </source>
</evidence>
<dbReference type="FunFam" id="3.20.20.70:FF:000002">
    <property type="entry name" value="Transaldolase"/>
    <property type="match status" value="1"/>
</dbReference>
<organism evidence="13 14">
    <name type="scientific">Pseudomonas leptonychotis</name>
    <dbReference type="NCBI Taxonomy" id="2448482"/>
    <lineage>
        <taxon>Bacteria</taxon>
        <taxon>Pseudomonadati</taxon>
        <taxon>Pseudomonadota</taxon>
        <taxon>Gammaproteobacteria</taxon>
        <taxon>Pseudomonadales</taxon>
        <taxon>Pseudomonadaceae</taxon>
        <taxon>Pseudomonas</taxon>
    </lineage>
</organism>
<dbReference type="Proteomes" id="UP000307541">
    <property type="component" value="Unassembled WGS sequence"/>
</dbReference>
<evidence type="ECO:0000313" key="13">
    <source>
        <dbReference type="EMBL" id="TIH06773.1"/>
    </source>
</evidence>
<comment type="function">
    <text evidence="1 11 12">Transaldolase is important for the balance of metabolites in the pentose-phosphate pathway.</text>
</comment>
<dbReference type="EMBL" id="RFLV01000005">
    <property type="protein sequence ID" value="TIH06773.1"/>
    <property type="molecule type" value="Genomic_DNA"/>
</dbReference>
<comment type="caution">
    <text evidence="13">The sequence shown here is derived from an EMBL/GenBank/DDBJ whole genome shotgun (WGS) entry which is preliminary data.</text>
</comment>
<protein>
    <recommendedName>
        <fullName evidence="5 11">Transaldolase</fullName>
        <ecNumber evidence="5 11">2.2.1.2</ecNumber>
    </recommendedName>
</protein>
<evidence type="ECO:0000256" key="8">
    <source>
        <dbReference type="ARBA" id="ARBA00023126"/>
    </source>
</evidence>
<keyword evidence="6 11" id="KW-0963">Cytoplasm</keyword>
<comment type="similarity">
    <text evidence="4 11 12">Belongs to the transaldolase family. Type 1 subfamily.</text>
</comment>
<feature type="active site" description="Schiff-base intermediate with substrate" evidence="11">
    <location>
        <position position="125"/>
    </location>
</feature>
<dbReference type="SUPFAM" id="SSF51569">
    <property type="entry name" value="Aldolase"/>
    <property type="match status" value="1"/>
</dbReference>
<evidence type="ECO:0000256" key="11">
    <source>
        <dbReference type="HAMAP-Rule" id="MF_00492"/>
    </source>
</evidence>
<dbReference type="HAMAP" id="MF_00492">
    <property type="entry name" value="Transaldolase_1"/>
    <property type="match status" value="1"/>
</dbReference>
<dbReference type="InterPro" id="IPR001585">
    <property type="entry name" value="TAL/FSA"/>
</dbReference>
<dbReference type="InterPro" id="IPR004730">
    <property type="entry name" value="Transaldolase_1"/>
</dbReference>
<dbReference type="NCBIfam" id="NF009001">
    <property type="entry name" value="PRK12346.1"/>
    <property type="match status" value="1"/>
</dbReference>
<evidence type="ECO:0000256" key="10">
    <source>
        <dbReference type="ARBA" id="ARBA00048810"/>
    </source>
</evidence>
<dbReference type="NCBIfam" id="TIGR00874">
    <property type="entry name" value="talAB"/>
    <property type="match status" value="1"/>
</dbReference>
<dbReference type="InterPro" id="IPR013785">
    <property type="entry name" value="Aldolase_TIM"/>
</dbReference>
<dbReference type="PANTHER" id="PTHR10683">
    <property type="entry name" value="TRANSALDOLASE"/>
    <property type="match status" value="1"/>
</dbReference>
<keyword evidence="8 11" id="KW-0570">Pentose shunt</keyword>
<evidence type="ECO:0000256" key="1">
    <source>
        <dbReference type="ARBA" id="ARBA00003518"/>
    </source>
</evidence>
<dbReference type="CDD" id="cd00957">
    <property type="entry name" value="Transaldolase_TalAB"/>
    <property type="match status" value="1"/>
</dbReference>
<keyword evidence="9 11" id="KW-0704">Schiff base</keyword>
<dbReference type="GO" id="GO:0004801">
    <property type="term" value="F:transaldolase activity"/>
    <property type="evidence" value="ECO:0007669"/>
    <property type="project" value="UniProtKB-UniRule"/>
</dbReference>
<keyword evidence="14" id="KW-1185">Reference proteome</keyword>
<dbReference type="PANTHER" id="PTHR10683:SF18">
    <property type="entry name" value="TRANSALDOLASE"/>
    <property type="match status" value="1"/>
</dbReference>
<dbReference type="InterPro" id="IPR018225">
    <property type="entry name" value="Transaldolase_AS"/>
</dbReference>
<evidence type="ECO:0000256" key="6">
    <source>
        <dbReference type="ARBA" id="ARBA00022490"/>
    </source>
</evidence>
<evidence type="ECO:0000256" key="4">
    <source>
        <dbReference type="ARBA" id="ARBA00008012"/>
    </source>
</evidence>
<proteinExistence type="inferred from homology"/>
<evidence type="ECO:0000256" key="9">
    <source>
        <dbReference type="ARBA" id="ARBA00023270"/>
    </source>
</evidence>
<dbReference type="EC" id="2.2.1.2" evidence="5 11"/>
<dbReference type="AlphaFoldDB" id="A0A4T1ZRI9"/>
<sequence>MTSKLDQLKQFTTVVADTGDLDAIARLKPVDATTNPSLLLKAAAMPGYSELLKSAVKASQGDLGLACDHFGVAVGGEILKIIPGRISTEVDARLSFDTQATLRRAERLIGLYEEAGIGRERVLIKIASTWEGIRAAEQLEKAGIQCNLTLLFGFAQAQACADAGIFLISPFVGRIYDWYKKAEGRDYVGAEDPGVQSVTRIYNYYKANAYPTVVMGASFRNLGQIEQLAGCDRLTISPELLQQLADDQQPLARLLNPGKAAEAKQSLNESQFRWAMNDDAMGTEKLAEGIRLFARDQEKLEKLLTAQA</sequence>
<dbReference type="GO" id="GO:0006098">
    <property type="term" value="P:pentose-phosphate shunt"/>
    <property type="evidence" value="ECO:0007669"/>
    <property type="project" value="UniProtKB-UniRule"/>
</dbReference>
<dbReference type="PROSITE" id="PS00958">
    <property type="entry name" value="TRANSALDOLASE_2"/>
    <property type="match status" value="1"/>
</dbReference>
<dbReference type="PROSITE" id="PS01054">
    <property type="entry name" value="TRANSALDOLASE_1"/>
    <property type="match status" value="1"/>
</dbReference>
<dbReference type="GO" id="GO:0005975">
    <property type="term" value="P:carbohydrate metabolic process"/>
    <property type="evidence" value="ECO:0007669"/>
    <property type="project" value="InterPro"/>
</dbReference>
<name>A0A4T1ZRI9_9PSED</name>